<dbReference type="AlphaFoldDB" id="A0A5B7H7U0"/>
<dbReference type="EMBL" id="VSRR010028255">
    <property type="protein sequence ID" value="MPC68711.1"/>
    <property type="molecule type" value="Genomic_DNA"/>
</dbReference>
<organism evidence="1 2">
    <name type="scientific">Portunus trituberculatus</name>
    <name type="common">Swimming crab</name>
    <name type="synonym">Neptunus trituberculatus</name>
    <dbReference type="NCBI Taxonomy" id="210409"/>
    <lineage>
        <taxon>Eukaryota</taxon>
        <taxon>Metazoa</taxon>
        <taxon>Ecdysozoa</taxon>
        <taxon>Arthropoda</taxon>
        <taxon>Crustacea</taxon>
        <taxon>Multicrustacea</taxon>
        <taxon>Malacostraca</taxon>
        <taxon>Eumalacostraca</taxon>
        <taxon>Eucarida</taxon>
        <taxon>Decapoda</taxon>
        <taxon>Pleocyemata</taxon>
        <taxon>Brachyura</taxon>
        <taxon>Eubrachyura</taxon>
        <taxon>Portunoidea</taxon>
        <taxon>Portunidae</taxon>
        <taxon>Portuninae</taxon>
        <taxon>Portunus</taxon>
    </lineage>
</organism>
<sequence length="74" mass="7700">MAPTVNIADSVALATLHWRNSSDRRAAGRPQATPHTGVTGRVKLQPAAMAITSPLAPPIKLSACCQAVTSKPQL</sequence>
<gene>
    <name evidence="1" type="ORF">E2C01_062915</name>
</gene>
<evidence type="ECO:0000313" key="2">
    <source>
        <dbReference type="Proteomes" id="UP000324222"/>
    </source>
</evidence>
<name>A0A5B7H7U0_PORTR</name>
<proteinExistence type="predicted"/>
<comment type="caution">
    <text evidence="1">The sequence shown here is derived from an EMBL/GenBank/DDBJ whole genome shotgun (WGS) entry which is preliminary data.</text>
</comment>
<accession>A0A5B7H7U0</accession>
<reference evidence="1 2" key="1">
    <citation type="submission" date="2019-05" db="EMBL/GenBank/DDBJ databases">
        <title>Another draft genome of Portunus trituberculatus and its Hox gene families provides insights of decapod evolution.</title>
        <authorList>
            <person name="Jeong J.-H."/>
            <person name="Song I."/>
            <person name="Kim S."/>
            <person name="Choi T."/>
            <person name="Kim D."/>
            <person name="Ryu S."/>
            <person name="Kim W."/>
        </authorList>
    </citation>
    <scope>NUCLEOTIDE SEQUENCE [LARGE SCALE GENOMIC DNA]</scope>
    <source>
        <tissue evidence="1">Muscle</tissue>
    </source>
</reference>
<evidence type="ECO:0000313" key="1">
    <source>
        <dbReference type="EMBL" id="MPC68711.1"/>
    </source>
</evidence>
<keyword evidence="2" id="KW-1185">Reference proteome</keyword>
<protein>
    <submittedName>
        <fullName evidence="1">Uncharacterized protein</fullName>
    </submittedName>
</protein>
<dbReference type="Proteomes" id="UP000324222">
    <property type="component" value="Unassembled WGS sequence"/>
</dbReference>